<comment type="caution">
    <text evidence="5">The sequence shown here is derived from an EMBL/GenBank/DDBJ whole genome shotgun (WGS) entry which is preliminary data.</text>
</comment>
<evidence type="ECO:0000256" key="4">
    <source>
        <dbReference type="NCBIfam" id="TIGR00152"/>
    </source>
</evidence>
<dbReference type="GO" id="GO:0005737">
    <property type="term" value="C:cytoplasm"/>
    <property type="evidence" value="ECO:0007669"/>
    <property type="project" value="UniProtKB-SubCell"/>
</dbReference>
<dbReference type="UniPathway" id="UPA00241">
    <property type="reaction ID" value="UER00356"/>
</dbReference>
<comment type="similarity">
    <text evidence="3">Belongs to the CoaE family.</text>
</comment>
<proteinExistence type="inferred from homology"/>
<dbReference type="PANTHER" id="PTHR10695:SF46">
    <property type="entry name" value="BIFUNCTIONAL COENZYME A SYNTHASE-RELATED"/>
    <property type="match status" value="1"/>
</dbReference>
<evidence type="ECO:0000256" key="2">
    <source>
        <dbReference type="ARBA" id="ARBA00022840"/>
    </source>
</evidence>
<dbReference type="PANTHER" id="PTHR10695">
    <property type="entry name" value="DEPHOSPHO-COA KINASE-RELATED"/>
    <property type="match status" value="1"/>
</dbReference>
<keyword evidence="3 5" id="KW-0418">Kinase</keyword>
<dbReference type="InterPro" id="IPR027417">
    <property type="entry name" value="P-loop_NTPase"/>
</dbReference>
<evidence type="ECO:0000256" key="1">
    <source>
        <dbReference type="ARBA" id="ARBA00022741"/>
    </source>
</evidence>
<feature type="binding site" evidence="3">
    <location>
        <begin position="26"/>
        <end position="31"/>
    </location>
    <ligand>
        <name>ATP</name>
        <dbReference type="ChEBI" id="CHEBI:30616"/>
    </ligand>
</feature>
<dbReference type="EC" id="2.7.1.24" evidence="3 4"/>
<dbReference type="Pfam" id="PF01121">
    <property type="entry name" value="CoaE"/>
    <property type="match status" value="1"/>
</dbReference>
<keyword evidence="3" id="KW-0173">Coenzyme A biosynthesis</keyword>
<dbReference type="HAMAP" id="MF_00376">
    <property type="entry name" value="Dephospho_CoA_kinase"/>
    <property type="match status" value="1"/>
</dbReference>
<comment type="pathway">
    <text evidence="3">Cofactor biosynthesis; coenzyme A biosynthesis; CoA from (R)-pantothenate: step 5/5.</text>
</comment>
<evidence type="ECO:0000256" key="3">
    <source>
        <dbReference type="HAMAP-Rule" id="MF_00376"/>
    </source>
</evidence>
<dbReference type="GO" id="GO:0004140">
    <property type="term" value="F:dephospho-CoA kinase activity"/>
    <property type="evidence" value="ECO:0007669"/>
    <property type="project" value="UniProtKB-UniRule"/>
</dbReference>
<dbReference type="AlphaFoldDB" id="A0A6B1F920"/>
<dbReference type="CDD" id="cd02022">
    <property type="entry name" value="DPCK"/>
    <property type="match status" value="1"/>
</dbReference>
<keyword evidence="1 3" id="KW-0547">Nucleotide-binding</keyword>
<comment type="catalytic activity">
    <reaction evidence="3">
        <text>3'-dephospho-CoA + ATP = ADP + CoA + H(+)</text>
        <dbReference type="Rhea" id="RHEA:18245"/>
        <dbReference type="ChEBI" id="CHEBI:15378"/>
        <dbReference type="ChEBI" id="CHEBI:30616"/>
        <dbReference type="ChEBI" id="CHEBI:57287"/>
        <dbReference type="ChEBI" id="CHEBI:57328"/>
        <dbReference type="ChEBI" id="CHEBI:456216"/>
        <dbReference type="EC" id="2.7.1.24"/>
    </reaction>
</comment>
<dbReference type="GO" id="GO:0015937">
    <property type="term" value="P:coenzyme A biosynthetic process"/>
    <property type="evidence" value="ECO:0007669"/>
    <property type="project" value="UniProtKB-UniRule"/>
</dbReference>
<dbReference type="Gene3D" id="3.40.50.300">
    <property type="entry name" value="P-loop containing nucleotide triphosphate hydrolases"/>
    <property type="match status" value="1"/>
</dbReference>
<comment type="function">
    <text evidence="3">Catalyzes the phosphorylation of the 3'-hydroxyl group of dephosphocoenzyme A to form coenzyme A.</text>
</comment>
<comment type="subcellular location">
    <subcellularLocation>
        <location evidence="3">Cytoplasm</location>
    </subcellularLocation>
</comment>
<dbReference type="PROSITE" id="PS51219">
    <property type="entry name" value="DPCK"/>
    <property type="match status" value="1"/>
</dbReference>
<keyword evidence="2 3" id="KW-0067">ATP-binding</keyword>
<dbReference type="NCBIfam" id="TIGR00152">
    <property type="entry name" value="dephospho-CoA kinase"/>
    <property type="match status" value="1"/>
</dbReference>
<gene>
    <name evidence="3" type="primary">coaE</name>
    <name evidence="5" type="ORF">F4162_06785</name>
</gene>
<sequence>MTPEPGYPQRRWCGPQRRIGLTGGIAAGKSTVADILADRYGLPVLDADVYARQLLAHGTVTSQAVLDRYGQQVQTPSGALDRRALGRMIFARPTERRWLEALTHPLVKEAFTRDLARHHQAATVALVAPLLFEAGLEALCSEVWLVDLDEAGQLARLLARDRLSPREARQRIQAQWPLARKRGLADVILRNHGDRVELSRQVAMALTRQAMGV</sequence>
<dbReference type="GO" id="GO:0005524">
    <property type="term" value="F:ATP binding"/>
    <property type="evidence" value="ECO:0007669"/>
    <property type="project" value="UniProtKB-UniRule"/>
</dbReference>
<accession>A0A6B1F920</accession>
<keyword evidence="3 5" id="KW-0808">Transferase</keyword>
<keyword evidence="3" id="KW-0963">Cytoplasm</keyword>
<evidence type="ECO:0000313" key="5">
    <source>
        <dbReference type="EMBL" id="MYG38667.1"/>
    </source>
</evidence>
<protein>
    <recommendedName>
        <fullName evidence="3 4">Dephospho-CoA kinase</fullName>
        <ecNumber evidence="3 4">2.7.1.24</ecNumber>
    </recommendedName>
    <alternativeName>
        <fullName evidence="3">Dephosphocoenzyme A kinase</fullName>
    </alternativeName>
</protein>
<organism evidence="5">
    <name type="scientific">Synechococcus sp. SB0676_bin_10</name>
    <dbReference type="NCBI Taxonomy" id="2604869"/>
    <lineage>
        <taxon>Bacteria</taxon>
        <taxon>Bacillati</taxon>
        <taxon>Cyanobacteriota</taxon>
        <taxon>Cyanophyceae</taxon>
        <taxon>Synechococcales</taxon>
        <taxon>Synechococcaceae</taxon>
        <taxon>Synechococcus</taxon>
    </lineage>
</organism>
<dbReference type="EMBL" id="VYDO01000220">
    <property type="protein sequence ID" value="MYG38667.1"/>
    <property type="molecule type" value="Genomic_DNA"/>
</dbReference>
<name>A0A6B1F920_9SYNE</name>
<reference evidence="5" key="1">
    <citation type="submission" date="2019-09" db="EMBL/GenBank/DDBJ databases">
        <title>Characterisation of the sponge microbiome using genome-centric metagenomics.</title>
        <authorList>
            <person name="Engelberts J.P."/>
            <person name="Robbins S.J."/>
            <person name="De Goeij J.M."/>
            <person name="Aranda M."/>
            <person name="Bell S.C."/>
            <person name="Webster N.S."/>
        </authorList>
    </citation>
    <scope>NUCLEOTIDE SEQUENCE</scope>
    <source>
        <strain evidence="5">SB0676_bin_10</strain>
    </source>
</reference>
<dbReference type="SUPFAM" id="SSF52540">
    <property type="entry name" value="P-loop containing nucleoside triphosphate hydrolases"/>
    <property type="match status" value="1"/>
</dbReference>
<dbReference type="InterPro" id="IPR001977">
    <property type="entry name" value="Depp_CoAkinase"/>
</dbReference>